<protein>
    <submittedName>
        <fullName evidence="1">Uncharacterized protein</fullName>
    </submittedName>
</protein>
<gene>
    <name evidence="1" type="ORF">T4D_2949</name>
</gene>
<keyword evidence="2" id="KW-1185">Reference proteome</keyword>
<sequence>MPIENDEQLITVVSMNAETLHEGQQLTLEETKRHREQETCAKSLLNSKQRMEVEENIYLRYVSQLVNSFKFLSAKTDNVINAYGMLAD</sequence>
<evidence type="ECO:0000313" key="2">
    <source>
        <dbReference type="Proteomes" id="UP000054995"/>
    </source>
</evidence>
<evidence type="ECO:0000313" key="1">
    <source>
        <dbReference type="EMBL" id="KRY88819.1"/>
    </source>
</evidence>
<dbReference type="Proteomes" id="UP000054995">
    <property type="component" value="Unassembled WGS sequence"/>
</dbReference>
<accession>A0A0V1FU71</accession>
<dbReference type="EMBL" id="JYDT01000038">
    <property type="protein sequence ID" value="KRY88819.1"/>
    <property type="molecule type" value="Genomic_DNA"/>
</dbReference>
<dbReference type="AlphaFoldDB" id="A0A0V1FU71"/>
<name>A0A0V1FU71_TRIPS</name>
<comment type="caution">
    <text evidence="1">The sequence shown here is derived from an EMBL/GenBank/DDBJ whole genome shotgun (WGS) entry which is preliminary data.</text>
</comment>
<organism evidence="1 2">
    <name type="scientific">Trichinella pseudospiralis</name>
    <name type="common">Parasitic roundworm</name>
    <dbReference type="NCBI Taxonomy" id="6337"/>
    <lineage>
        <taxon>Eukaryota</taxon>
        <taxon>Metazoa</taxon>
        <taxon>Ecdysozoa</taxon>
        <taxon>Nematoda</taxon>
        <taxon>Enoplea</taxon>
        <taxon>Dorylaimia</taxon>
        <taxon>Trichinellida</taxon>
        <taxon>Trichinellidae</taxon>
        <taxon>Trichinella</taxon>
    </lineage>
</organism>
<proteinExistence type="predicted"/>
<reference evidence="1 2" key="1">
    <citation type="submission" date="2015-01" db="EMBL/GenBank/DDBJ databases">
        <title>Evolution of Trichinella species and genotypes.</title>
        <authorList>
            <person name="Korhonen P.K."/>
            <person name="Edoardo P."/>
            <person name="Giuseppe L.R."/>
            <person name="Gasser R.B."/>
        </authorList>
    </citation>
    <scope>NUCLEOTIDE SEQUENCE [LARGE SCALE GENOMIC DNA]</scope>
    <source>
        <strain evidence="1">ISS470</strain>
    </source>
</reference>